<feature type="transmembrane region" description="Helical" evidence="9">
    <location>
        <begin position="127"/>
        <end position="149"/>
    </location>
</feature>
<feature type="transmembrane region" description="Helical" evidence="9">
    <location>
        <begin position="197"/>
        <end position="221"/>
    </location>
</feature>
<reference evidence="11" key="1">
    <citation type="journal article" date="2020" name="Parasit. Vectors">
        <title>Variation of mitochondrial minichromosome composition in Hoplopleura lice (Phthiraptera: Hoplopleuridae) from rats.</title>
        <authorList>
            <person name="Fu Y.T."/>
            <person name="Nie Y."/>
            <person name="Duan D.Y."/>
            <person name="Liu G.H."/>
        </authorList>
    </citation>
    <scope>NUCLEOTIDE SEQUENCE</scope>
    <source>
        <strain evidence="11">Chongqing</strain>
    </source>
</reference>
<dbReference type="Pfam" id="PF00510">
    <property type="entry name" value="COX3"/>
    <property type="match status" value="1"/>
</dbReference>
<feature type="domain" description="Heme-copper oxidase subunit III family profile" evidence="10">
    <location>
        <begin position="7"/>
        <end position="262"/>
    </location>
</feature>
<feature type="transmembrane region" description="Helical" evidence="9">
    <location>
        <begin position="82"/>
        <end position="107"/>
    </location>
</feature>
<dbReference type="InterPro" id="IPR033945">
    <property type="entry name" value="Cyt_c_oxase_su3_dom"/>
</dbReference>
<dbReference type="GO" id="GO:0004129">
    <property type="term" value="F:cytochrome-c oxidase activity"/>
    <property type="evidence" value="ECO:0007669"/>
    <property type="project" value="InterPro"/>
</dbReference>
<comment type="subcellular location">
    <subcellularLocation>
        <location evidence="1">Membrane</location>
        <topology evidence="1">Multi-pass membrane protein</topology>
    </subcellularLocation>
</comment>
<geneLocation type="mitochondrion" evidence="11"/>
<comment type="function">
    <text evidence="8">Component of the cytochrome c oxidase, the last enzyme in the mitochondrial electron transport chain which drives oxidative phosphorylation. The respiratory chain contains 3 multisubunit complexes succinate dehydrogenase (complex II, CII), ubiquinol-cytochrome c oxidoreductase (cytochrome b-c1 complex, complex III, CIII) and cytochrome c oxidase (complex IV, CIV), that cooperate to transfer electrons derived from NADH and succinate to molecular oxygen, creating an electrochemical gradient over the inner membrane that drives transmembrane transport and the ATP synthase. Cytochrome c oxidase is the component of the respiratory chain that catalyzes the reduction of oxygen to water. Electrons originating from reduced cytochrome c in the intermembrane space (IMS) are transferred via the dinuclear copper A center (CU(A)) of subunit 2 and heme A of subunit 1 to the active site in subunit 1, a binuclear center (BNC) formed by heme A3 and copper B (CU(B)). The BNC reduces molecular oxygen to 2 water molecules using 4 electrons from cytochrome c in the IMS and 4 protons from the mitochondrial matrix.</text>
</comment>
<dbReference type="InterPro" id="IPR000298">
    <property type="entry name" value="Cyt_c_oxidase-like_su3"/>
</dbReference>
<evidence type="ECO:0000256" key="8">
    <source>
        <dbReference type="RuleBase" id="RU003375"/>
    </source>
</evidence>
<reference evidence="11" key="2">
    <citation type="submission" date="2020-07" db="EMBL/GenBank/DDBJ databases">
        <authorList>
            <person name="Fu Y.-T."/>
            <person name="Nie Y."/>
            <person name="Duan D.-Y."/>
            <person name="Liu G.-H."/>
        </authorList>
    </citation>
    <scope>NUCLEOTIDE SEQUENCE</scope>
    <source>
        <strain evidence="11">Chongqing</strain>
    </source>
</reference>
<dbReference type="CDD" id="cd01665">
    <property type="entry name" value="Cyt_c_Oxidase_III"/>
    <property type="match status" value="1"/>
</dbReference>
<keyword evidence="4 8" id="KW-0812">Transmembrane</keyword>
<dbReference type="Gene3D" id="1.10.287.70">
    <property type="match status" value="1"/>
</dbReference>
<protein>
    <recommendedName>
        <fullName evidence="3 8">Cytochrome c oxidase subunit 3</fullName>
    </recommendedName>
</protein>
<keyword evidence="6 9" id="KW-1133">Transmembrane helix</keyword>
<name>A0A7S9A2V1_9NEOP</name>
<evidence type="ECO:0000256" key="9">
    <source>
        <dbReference type="SAM" id="Phobius"/>
    </source>
</evidence>
<organism evidence="11">
    <name type="scientific">Hoplopleura sp</name>
    <dbReference type="NCBI Taxonomy" id="2782173"/>
    <lineage>
        <taxon>Eukaryota</taxon>
        <taxon>Metazoa</taxon>
        <taxon>Ecdysozoa</taxon>
        <taxon>Arthropoda</taxon>
        <taxon>Hexapoda</taxon>
        <taxon>Insecta</taxon>
        <taxon>Pterygota</taxon>
        <taxon>Neoptera</taxon>
        <taxon>Paraneoptera</taxon>
        <taxon>Psocodea</taxon>
        <taxon>Troctomorpha</taxon>
        <taxon>Phthiraptera</taxon>
        <taxon>Anoplura</taxon>
        <taxon>Hoplopleuridae</taxon>
        <taxon>Hoplopleura</taxon>
    </lineage>
</organism>
<evidence type="ECO:0000256" key="5">
    <source>
        <dbReference type="ARBA" id="ARBA00022967"/>
    </source>
</evidence>
<gene>
    <name evidence="11" type="primary">cox3</name>
</gene>
<dbReference type="Gene3D" id="1.20.120.80">
    <property type="entry name" value="Cytochrome c oxidase, subunit III, four-helix bundle"/>
    <property type="match status" value="1"/>
</dbReference>
<sequence>MTKFVLGFHPFHVVSVSPWPFLGSVSVMSLSSSVVVYLIGGCLELLAGSALSLLLVSFLWWRDVIRESTGMGHHSKVVVSGLQLGMILFILSEVMFFFSLFFGWFFISLSPDVSLGCVTPPLGVQPLSFTSVPLLNTVILLSSGVSVTWSHHAILEEKSGTLPLALTCLLGATFMMFQCIEYYGIPFSISDSAYGSLFFVATGFHGFHVLVGTSFLGINLYRSSASHFSSSHHLGFEASAWYWHFVDVVWLFLFTSIYWWGS</sequence>
<dbReference type="AlphaFoldDB" id="A0A7S9A2V1"/>
<dbReference type="SUPFAM" id="SSF81452">
    <property type="entry name" value="Cytochrome c oxidase subunit III-like"/>
    <property type="match status" value="1"/>
</dbReference>
<keyword evidence="8 11" id="KW-0496">Mitochondrion</keyword>
<keyword evidence="5" id="KW-1278">Translocase</keyword>
<feature type="transmembrane region" description="Helical" evidence="9">
    <location>
        <begin position="34"/>
        <end position="61"/>
    </location>
</feature>
<dbReference type="GO" id="GO:0005739">
    <property type="term" value="C:mitochondrion"/>
    <property type="evidence" value="ECO:0007669"/>
    <property type="project" value="TreeGrafter"/>
</dbReference>
<dbReference type="EMBL" id="MT792491">
    <property type="protein sequence ID" value="QPF24313.1"/>
    <property type="molecule type" value="Genomic_DNA"/>
</dbReference>
<dbReference type="InterPro" id="IPR024791">
    <property type="entry name" value="Cyt_c/ubiquinol_Oxase_su3"/>
</dbReference>
<evidence type="ECO:0000256" key="1">
    <source>
        <dbReference type="ARBA" id="ARBA00004141"/>
    </source>
</evidence>
<evidence type="ECO:0000256" key="2">
    <source>
        <dbReference type="ARBA" id="ARBA00010581"/>
    </source>
</evidence>
<evidence type="ECO:0000256" key="6">
    <source>
        <dbReference type="ARBA" id="ARBA00022989"/>
    </source>
</evidence>
<accession>A0A7S9A2V1</accession>
<feature type="transmembrane region" description="Helical" evidence="9">
    <location>
        <begin position="241"/>
        <end position="261"/>
    </location>
</feature>
<dbReference type="PANTHER" id="PTHR11403">
    <property type="entry name" value="CYTOCHROME C OXIDASE SUBUNIT III"/>
    <property type="match status" value="1"/>
</dbReference>
<dbReference type="PANTHER" id="PTHR11403:SF7">
    <property type="entry name" value="CYTOCHROME C OXIDASE SUBUNIT 3"/>
    <property type="match status" value="1"/>
</dbReference>
<evidence type="ECO:0000256" key="4">
    <source>
        <dbReference type="ARBA" id="ARBA00022692"/>
    </source>
</evidence>
<dbReference type="InterPro" id="IPR035973">
    <property type="entry name" value="Cyt_c_oxidase_su3-like_sf"/>
</dbReference>
<proteinExistence type="inferred from homology"/>
<dbReference type="InterPro" id="IPR013833">
    <property type="entry name" value="Cyt_c_oxidase_su3_a-hlx"/>
</dbReference>
<evidence type="ECO:0000256" key="7">
    <source>
        <dbReference type="ARBA" id="ARBA00023136"/>
    </source>
</evidence>
<keyword evidence="7 9" id="KW-0472">Membrane</keyword>
<dbReference type="PROSITE" id="PS50253">
    <property type="entry name" value="COX3"/>
    <property type="match status" value="1"/>
</dbReference>
<evidence type="ECO:0000313" key="11">
    <source>
        <dbReference type="EMBL" id="QPF24313.1"/>
    </source>
</evidence>
<feature type="transmembrane region" description="Helical" evidence="9">
    <location>
        <begin position="161"/>
        <end position="185"/>
    </location>
</feature>
<comment type="similarity">
    <text evidence="2 8">Belongs to the cytochrome c oxidase subunit 3 family.</text>
</comment>
<dbReference type="GO" id="GO:0006123">
    <property type="term" value="P:mitochondrial electron transport, cytochrome c to oxygen"/>
    <property type="evidence" value="ECO:0007669"/>
    <property type="project" value="TreeGrafter"/>
</dbReference>
<dbReference type="GO" id="GO:0016020">
    <property type="term" value="C:membrane"/>
    <property type="evidence" value="ECO:0007669"/>
    <property type="project" value="UniProtKB-SubCell"/>
</dbReference>
<evidence type="ECO:0000259" key="10">
    <source>
        <dbReference type="PROSITE" id="PS50253"/>
    </source>
</evidence>
<evidence type="ECO:0000256" key="3">
    <source>
        <dbReference type="ARBA" id="ARBA00015944"/>
    </source>
</evidence>